<dbReference type="Proteomes" id="UP000027265">
    <property type="component" value="Unassembled WGS sequence"/>
</dbReference>
<feature type="domain" description="Macro" evidence="5">
    <location>
        <begin position="19"/>
        <end position="111"/>
    </location>
</feature>
<accession>A0A067PFY2</accession>
<dbReference type="InterPro" id="IPR002589">
    <property type="entry name" value="Macro_dom"/>
</dbReference>
<evidence type="ECO:0000256" key="1">
    <source>
        <dbReference type="ARBA" id="ARBA00006575"/>
    </source>
</evidence>
<dbReference type="Pfam" id="PF01661">
    <property type="entry name" value="Macro"/>
    <property type="match status" value="1"/>
</dbReference>
<protein>
    <recommendedName>
        <fullName evidence="3">ADP-ribose 1''-phosphate phosphatase</fullName>
        <ecNumber evidence="2">3.1.3.84</ecNumber>
    </recommendedName>
</protein>
<dbReference type="OrthoDB" id="2155246at2759"/>
<dbReference type="InParanoid" id="A0A067PFY2"/>
<evidence type="ECO:0000256" key="3">
    <source>
        <dbReference type="ARBA" id="ARBA00019744"/>
    </source>
</evidence>
<dbReference type="EMBL" id="KL197770">
    <property type="protein sequence ID" value="KDQ49907.1"/>
    <property type="molecule type" value="Genomic_DNA"/>
</dbReference>
<proteinExistence type="inferred from homology"/>
<gene>
    <name evidence="6" type="ORF">JAAARDRAFT_42504</name>
</gene>
<dbReference type="PANTHER" id="PTHR12521:SF0">
    <property type="entry name" value="ADP-RIBOSE GLYCOHYDROLASE OARD1"/>
    <property type="match status" value="1"/>
</dbReference>
<dbReference type="PANTHER" id="PTHR12521">
    <property type="entry name" value="PROTEIN C6ORF130"/>
    <property type="match status" value="1"/>
</dbReference>
<dbReference type="HOGENOM" id="CLU_054419_1_2_1"/>
<dbReference type="STRING" id="933084.A0A067PFY2"/>
<dbReference type="AlphaFoldDB" id="A0A067PFY2"/>
<sequence>MLTYMKASLFTAPPDSILVHACNTQGSWGAGIALAFRSSYPRAYEEYKSYCEAHTAEDIVGTCLLIEGIAEEGGHDIACLFTSKKYGRGKDPKEVILRSTRSAVQDLIEKNKDRKALSAW</sequence>
<dbReference type="InterPro" id="IPR050892">
    <property type="entry name" value="ADP-ribose_metab_enzymes"/>
</dbReference>
<evidence type="ECO:0000313" key="6">
    <source>
        <dbReference type="EMBL" id="KDQ49907.1"/>
    </source>
</evidence>
<dbReference type="SUPFAM" id="SSF52949">
    <property type="entry name" value="Macro domain-like"/>
    <property type="match status" value="1"/>
</dbReference>
<comment type="catalytic activity">
    <reaction evidence="4">
        <text>ADP-alpha-D-ribose 1''-phosphate + H2O = ADP-D-ribose + phosphate</text>
        <dbReference type="Rhea" id="RHEA:25029"/>
        <dbReference type="ChEBI" id="CHEBI:15377"/>
        <dbReference type="ChEBI" id="CHEBI:43474"/>
        <dbReference type="ChEBI" id="CHEBI:57967"/>
        <dbReference type="ChEBI" id="CHEBI:58753"/>
        <dbReference type="EC" id="3.1.3.84"/>
    </reaction>
</comment>
<organism evidence="6 7">
    <name type="scientific">Jaapia argillacea MUCL 33604</name>
    <dbReference type="NCBI Taxonomy" id="933084"/>
    <lineage>
        <taxon>Eukaryota</taxon>
        <taxon>Fungi</taxon>
        <taxon>Dikarya</taxon>
        <taxon>Basidiomycota</taxon>
        <taxon>Agaricomycotina</taxon>
        <taxon>Agaricomycetes</taxon>
        <taxon>Agaricomycetidae</taxon>
        <taxon>Jaapiales</taxon>
        <taxon>Jaapiaceae</taxon>
        <taxon>Jaapia</taxon>
    </lineage>
</organism>
<evidence type="ECO:0000256" key="4">
    <source>
        <dbReference type="ARBA" id="ARBA00034427"/>
    </source>
</evidence>
<dbReference type="EC" id="3.1.3.84" evidence="2"/>
<dbReference type="InterPro" id="IPR043472">
    <property type="entry name" value="Macro_dom-like"/>
</dbReference>
<evidence type="ECO:0000256" key="2">
    <source>
        <dbReference type="ARBA" id="ARBA00012983"/>
    </source>
</evidence>
<evidence type="ECO:0000313" key="7">
    <source>
        <dbReference type="Proteomes" id="UP000027265"/>
    </source>
</evidence>
<dbReference type="GO" id="GO:0140291">
    <property type="term" value="P:peptidyl-glutamate ADP-deribosylation"/>
    <property type="evidence" value="ECO:0007669"/>
    <property type="project" value="TreeGrafter"/>
</dbReference>
<evidence type="ECO:0000259" key="5">
    <source>
        <dbReference type="Pfam" id="PF01661"/>
    </source>
</evidence>
<dbReference type="Gene3D" id="3.40.220.10">
    <property type="entry name" value="Leucine Aminopeptidase, subunit E, domain 1"/>
    <property type="match status" value="1"/>
</dbReference>
<reference evidence="7" key="1">
    <citation type="journal article" date="2014" name="Proc. Natl. Acad. Sci. U.S.A.">
        <title>Extensive sampling of basidiomycete genomes demonstrates inadequacy of the white-rot/brown-rot paradigm for wood decay fungi.</title>
        <authorList>
            <person name="Riley R."/>
            <person name="Salamov A.A."/>
            <person name="Brown D.W."/>
            <person name="Nagy L.G."/>
            <person name="Floudas D."/>
            <person name="Held B.W."/>
            <person name="Levasseur A."/>
            <person name="Lombard V."/>
            <person name="Morin E."/>
            <person name="Otillar R."/>
            <person name="Lindquist E.A."/>
            <person name="Sun H."/>
            <person name="LaButti K.M."/>
            <person name="Schmutz J."/>
            <person name="Jabbour D."/>
            <person name="Luo H."/>
            <person name="Baker S.E."/>
            <person name="Pisabarro A.G."/>
            <person name="Walton J.D."/>
            <person name="Blanchette R.A."/>
            <person name="Henrissat B."/>
            <person name="Martin F."/>
            <person name="Cullen D."/>
            <person name="Hibbett D.S."/>
            <person name="Grigoriev I.V."/>
        </authorList>
    </citation>
    <scope>NUCLEOTIDE SEQUENCE [LARGE SCALE GENOMIC DNA]</scope>
    <source>
        <strain evidence="7">MUCL 33604</strain>
    </source>
</reference>
<keyword evidence="7" id="KW-1185">Reference proteome</keyword>
<comment type="similarity">
    <text evidence="1">Belongs to the POA1 family.</text>
</comment>
<name>A0A067PFY2_9AGAM</name>